<sequence length="198" mass="22746">MLVQAFYKFFYRVKVCGLDRLPKTGPYIIAANHLSIHDPILLSAFVNPHIRFMAKEELFRIPIIRYLICRLGAFPVSRTGSCISAIRHSIHLLENGKTVGIFPEGTRNRLDTRLSAKPGVGFIAARSHADVKIIPIAISLRPRQWFKHHYIIIGEPIHVINPDDYRSLAQYVLQTIYALKKDGYRENRVRLKRGFTPE</sequence>
<name>A0ABY6Z5A2_9BACL</name>
<dbReference type="InterPro" id="IPR002123">
    <property type="entry name" value="Plipid/glycerol_acylTrfase"/>
</dbReference>
<keyword evidence="2 4" id="KW-0012">Acyltransferase</keyword>
<organism evidence="4 5">
    <name type="scientific">Alicyclobacillus dauci</name>
    <dbReference type="NCBI Taxonomy" id="1475485"/>
    <lineage>
        <taxon>Bacteria</taxon>
        <taxon>Bacillati</taxon>
        <taxon>Bacillota</taxon>
        <taxon>Bacilli</taxon>
        <taxon>Bacillales</taxon>
        <taxon>Alicyclobacillaceae</taxon>
        <taxon>Alicyclobacillus</taxon>
    </lineage>
</organism>
<dbReference type="Proteomes" id="UP001164803">
    <property type="component" value="Chromosome"/>
</dbReference>
<dbReference type="PANTHER" id="PTHR10434">
    <property type="entry name" value="1-ACYL-SN-GLYCEROL-3-PHOSPHATE ACYLTRANSFERASE"/>
    <property type="match status" value="1"/>
</dbReference>
<proteinExistence type="predicted"/>
<evidence type="ECO:0000256" key="1">
    <source>
        <dbReference type="ARBA" id="ARBA00022679"/>
    </source>
</evidence>
<keyword evidence="1" id="KW-0808">Transferase</keyword>
<dbReference type="RefSeq" id="WP_268044998.1">
    <property type="nucleotide sequence ID" value="NZ_CP104064.1"/>
</dbReference>
<dbReference type="PANTHER" id="PTHR10434:SF11">
    <property type="entry name" value="1-ACYL-SN-GLYCEROL-3-PHOSPHATE ACYLTRANSFERASE"/>
    <property type="match status" value="1"/>
</dbReference>
<reference evidence="4" key="1">
    <citation type="submission" date="2022-08" db="EMBL/GenBank/DDBJ databases">
        <title>Alicyclobacillus dauci DSM2870, complete genome.</title>
        <authorList>
            <person name="Wang Q."/>
            <person name="Cai R."/>
            <person name="Wang Z."/>
        </authorList>
    </citation>
    <scope>NUCLEOTIDE SEQUENCE</scope>
    <source>
        <strain evidence="4">DSM 28700</strain>
    </source>
</reference>
<dbReference type="SMART" id="SM00563">
    <property type="entry name" value="PlsC"/>
    <property type="match status" value="1"/>
</dbReference>
<evidence type="ECO:0000313" key="5">
    <source>
        <dbReference type="Proteomes" id="UP001164803"/>
    </source>
</evidence>
<protein>
    <submittedName>
        <fullName evidence="4">1-acyl-sn-glycerol-3-phosphate acyltransferase</fullName>
    </submittedName>
</protein>
<gene>
    <name evidence="4" type="ORF">NZD86_02925</name>
</gene>
<evidence type="ECO:0000313" key="4">
    <source>
        <dbReference type="EMBL" id="WAH37506.1"/>
    </source>
</evidence>
<keyword evidence="5" id="KW-1185">Reference proteome</keyword>
<dbReference type="CDD" id="cd07989">
    <property type="entry name" value="LPLAT_AGPAT-like"/>
    <property type="match status" value="1"/>
</dbReference>
<dbReference type="Pfam" id="PF01553">
    <property type="entry name" value="Acyltransferase"/>
    <property type="match status" value="1"/>
</dbReference>
<feature type="domain" description="Phospholipid/glycerol acyltransferase" evidence="3">
    <location>
        <begin position="27"/>
        <end position="141"/>
    </location>
</feature>
<dbReference type="GO" id="GO:0016746">
    <property type="term" value="F:acyltransferase activity"/>
    <property type="evidence" value="ECO:0007669"/>
    <property type="project" value="UniProtKB-KW"/>
</dbReference>
<evidence type="ECO:0000259" key="3">
    <source>
        <dbReference type="SMART" id="SM00563"/>
    </source>
</evidence>
<evidence type="ECO:0000256" key="2">
    <source>
        <dbReference type="ARBA" id="ARBA00023315"/>
    </source>
</evidence>
<dbReference type="SUPFAM" id="SSF69593">
    <property type="entry name" value="Glycerol-3-phosphate (1)-acyltransferase"/>
    <property type="match status" value="1"/>
</dbReference>
<dbReference type="EMBL" id="CP104064">
    <property type="protein sequence ID" value="WAH37506.1"/>
    <property type="molecule type" value="Genomic_DNA"/>
</dbReference>
<accession>A0ABY6Z5A2</accession>